<evidence type="ECO:0000256" key="2">
    <source>
        <dbReference type="ARBA" id="ARBA00009347"/>
    </source>
</evidence>
<feature type="domain" description="Acetyl-CoA dehydrogenase-like C-terminal" evidence="10">
    <location>
        <begin position="494"/>
        <end position="592"/>
    </location>
</feature>
<dbReference type="Proteomes" id="UP001500713">
    <property type="component" value="Unassembled WGS sequence"/>
</dbReference>
<name>A0ABP3KTL3_9SPHN</name>
<evidence type="ECO:0000259" key="7">
    <source>
        <dbReference type="Pfam" id="PF00441"/>
    </source>
</evidence>
<dbReference type="InterPro" id="IPR006091">
    <property type="entry name" value="Acyl-CoA_Oxase/DH_mid-dom"/>
</dbReference>
<dbReference type="Pfam" id="PF12806">
    <property type="entry name" value="Acyl-CoA_dh_C"/>
    <property type="match status" value="1"/>
</dbReference>
<dbReference type="SUPFAM" id="SSF56645">
    <property type="entry name" value="Acyl-CoA dehydrogenase NM domain-like"/>
    <property type="match status" value="1"/>
</dbReference>
<evidence type="ECO:0000259" key="8">
    <source>
        <dbReference type="Pfam" id="PF02770"/>
    </source>
</evidence>
<dbReference type="InterPro" id="IPR036250">
    <property type="entry name" value="AcylCo_DH-like_C"/>
</dbReference>
<evidence type="ECO:0000256" key="1">
    <source>
        <dbReference type="ARBA" id="ARBA00001974"/>
    </source>
</evidence>
<organism evidence="11 12">
    <name type="scientific">Parasphingorhabdus litoris</name>
    <dbReference type="NCBI Taxonomy" id="394733"/>
    <lineage>
        <taxon>Bacteria</taxon>
        <taxon>Pseudomonadati</taxon>
        <taxon>Pseudomonadota</taxon>
        <taxon>Alphaproteobacteria</taxon>
        <taxon>Sphingomonadales</taxon>
        <taxon>Sphingomonadaceae</taxon>
        <taxon>Parasphingorhabdus</taxon>
    </lineage>
</organism>
<dbReference type="EMBL" id="BAAAEM010000003">
    <property type="protein sequence ID" value="GAA0484975.1"/>
    <property type="molecule type" value="Genomic_DNA"/>
</dbReference>
<dbReference type="SUPFAM" id="SSF47203">
    <property type="entry name" value="Acyl-CoA dehydrogenase C-terminal domain-like"/>
    <property type="match status" value="1"/>
</dbReference>
<proteinExistence type="inferred from homology"/>
<dbReference type="Gene3D" id="1.10.540.10">
    <property type="entry name" value="Acyl-CoA dehydrogenase/oxidase, N-terminal domain"/>
    <property type="match status" value="1"/>
</dbReference>
<feature type="domain" description="Acyl-CoA dehydrogenase/oxidase C-terminal" evidence="7">
    <location>
        <begin position="307"/>
        <end position="466"/>
    </location>
</feature>
<evidence type="ECO:0000256" key="5">
    <source>
        <dbReference type="ARBA" id="ARBA00023002"/>
    </source>
</evidence>
<gene>
    <name evidence="11" type="ORF">GCM10009096_29560</name>
</gene>
<feature type="domain" description="Acyl-CoA dehydrogenase/oxidase N-terminal" evidence="9">
    <location>
        <begin position="56"/>
        <end position="174"/>
    </location>
</feature>
<dbReference type="Gene3D" id="1.20.140.10">
    <property type="entry name" value="Butyryl-CoA Dehydrogenase, subunit A, domain 3"/>
    <property type="match status" value="1"/>
</dbReference>
<evidence type="ECO:0000313" key="11">
    <source>
        <dbReference type="EMBL" id="GAA0484975.1"/>
    </source>
</evidence>
<dbReference type="InterPro" id="IPR052166">
    <property type="entry name" value="Diverse_Acyl-CoA_DH"/>
</dbReference>
<keyword evidence="3 6" id="KW-0285">Flavoprotein</keyword>
<protein>
    <submittedName>
        <fullName evidence="11">Acyl-CoA dehydrogenase</fullName>
    </submittedName>
</protein>
<dbReference type="PANTHER" id="PTHR42803">
    <property type="entry name" value="ACYL-COA DEHYDROGENASE"/>
    <property type="match status" value="1"/>
</dbReference>
<dbReference type="InterPro" id="IPR025878">
    <property type="entry name" value="Acyl-CoA_dh-like_C_dom"/>
</dbReference>
<evidence type="ECO:0000256" key="6">
    <source>
        <dbReference type="RuleBase" id="RU362125"/>
    </source>
</evidence>
<comment type="cofactor">
    <cofactor evidence="1 6">
        <name>FAD</name>
        <dbReference type="ChEBI" id="CHEBI:57692"/>
    </cofactor>
</comment>
<sequence>MIGRYSPARIQAIADTNEMSFTAPSREQNFVLKHIANVGALAEHDRFAGASEDMVEAIVEGIGQFAAGEFAPINRTGDTVGAKWNNGAVTMPEGFQEAYHQFVEGGWASIDGPEDFGGQGLPYSLSALILETCGAANFAFTLCPMLSFGAVEAIHAHGSDEQKATYLSKMISGEWTGTMNLTEPQAGSDVGALRSTAEPITEGEHAGKYKIKGQKIYITFGEHDLTDNIIHLVLARTPGAPEGTRGISLFIVPKYHLDAEGNSAAPNDVTCVSIEHKLGIHASPTCVMAYGEKDECIGEMIGGEFGGMKAMFTMMNNARINVGSQGVQIAERATQQAIQYATDRVQSARAGSGIKDPVAIIEHPDVRRMILRSKALTQAARALLYYATSHVDGGTLGIEGAKSRAEILTPLIKGYGTDIGNEVASIGVQVHGGMGFVEETGAAQHFRDARIAPIYEGTNGIQAADLVGRKLGLDGGDAMMALIADIKSEAKDEDALMTLALMVEDIAKWMAGGDASIDDRLAGSYPFMTMLATATCGMLMKKQQRIAEAELGEGNDPFLKAKLVTTRYYLDHLVPEAIGLKAAAMGGADILYRLGSEELVA</sequence>
<keyword evidence="5 6" id="KW-0560">Oxidoreductase</keyword>
<dbReference type="Pfam" id="PF02770">
    <property type="entry name" value="Acyl-CoA_dh_M"/>
    <property type="match status" value="1"/>
</dbReference>
<dbReference type="InterPro" id="IPR037069">
    <property type="entry name" value="AcylCoA_DH/ox_N_sf"/>
</dbReference>
<evidence type="ECO:0000256" key="3">
    <source>
        <dbReference type="ARBA" id="ARBA00022630"/>
    </source>
</evidence>
<dbReference type="InterPro" id="IPR009075">
    <property type="entry name" value="AcylCo_DH/oxidase_C"/>
</dbReference>
<comment type="similarity">
    <text evidence="2 6">Belongs to the acyl-CoA dehydrogenase family.</text>
</comment>
<evidence type="ECO:0000256" key="4">
    <source>
        <dbReference type="ARBA" id="ARBA00022827"/>
    </source>
</evidence>
<comment type="caution">
    <text evidence="11">The sequence shown here is derived from an EMBL/GenBank/DDBJ whole genome shotgun (WGS) entry which is preliminary data.</text>
</comment>
<reference evidence="12" key="1">
    <citation type="journal article" date="2019" name="Int. J. Syst. Evol. Microbiol.">
        <title>The Global Catalogue of Microorganisms (GCM) 10K type strain sequencing project: providing services to taxonomists for standard genome sequencing and annotation.</title>
        <authorList>
            <consortium name="The Broad Institute Genomics Platform"/>
            <consortium name="The Broad Institute Genome Sequencing Center for Infectious Disease"/>
            <person name="Wu L."/>
            <person name="Ma J."/>
        </authorList>
    </citation>
    <scope>NUCLEOTIDE SEQUENCE [LARGE SCALE GENOMIC DNA]</scope>
    <source>
        <strain evidence="12">JCM 14162</strain>
    </source>
</reference>
<keyword evidence="4 6" id="KW-0274">FAD</keyword>
<dbReference type="PANTHER" id="PTHR42803:SF1">
    <property type="entry name" value="BROAD-SPECIFICITY LINEAR ACYL-COA DEHYDROGENASE FADE5"/>
    <property type="match status" value="1"/>
</dbReference>
<dbReference type="InterPro" id="IPR009100">
    <property type="entry name" value="AcylCoA_DH/oxidase_NM_dom_sf"/>
</dbReference>
<dbReference type="Gene3D" id="2.40.110.10">
    <property type="entry name" value="Butyryl-CoA Dehydrogenase, subunit A, domain 2"/>
    <property type="match status" value="1"/>
</dbReference>
<dbReference type="Pfam" id="PF02771">
    <property type="entry name" value="Acyl-CoA_dh_N"/>
    <property type="match status" value="1"/>
</dbReference>
<dbReference type="InterPro" id="IPR046373">
    <property type="entry name" value="Acyl-CoA_Oxase/DH_mid-dom_sf"/>
</dbReference>
<evidence type="ECO:0000259" key="10">
    <source>
        <dbReference type="Pfam" id="PF12806"/>
    </source>
</evidence>
<dbReference type="InterPro" id="IPR013786">
    <property type="entry name" value="AcylCoA_DH/ox_N"/>
</dbReference>
<keyword evidence="12" id="KW-1185">Reference proteome</keyword>
<evidence type="ECO:0000259" key="9">
    <source>
        <dbReference type="Pfam" id="PF02771"/>
    </source>
</evidence>
<evidence type="ECO:0000313" key="12">
    <source>
        <dbReference type="Proteomes" id="UP001500713"/>
    </source>
</evidence>
<feature type="domain" description="Acyl-CoA oxidase/dehydrogenase middle" evidence="8">
    <location>
        <begin position="179"/>
        <end position="287"/>
    </location>
</feature>
<accession>A0ABP3KTL3</accession>
<dbReference type="Pfam" id="PF00441">
    <property type="entry name" value="Acyl-CoA_dh_1"/>
    <property type="match status" value="1"/>
</dbReference>